<feature type="compositionally biased region" description="Polar residues" evidence="6">
    <location>
        <begin position="947"/>
        <end position="960"/>
    </location>
</feature>
<gene>
    <name evidence="8" type="ORF">AYI70_g2091</name>
</gene>
<evidence type="ECO:0000256" key="6">
    <source>
        <dbReference type="SAM" id="MobiDB-lite"/>
    </source>
</evidence>
<feature type="compositionally biased region" description="Polar residues" evidence="6">
    <location>
        <begin position="1290"/>
        <end position="1301"/>
    </location>
</feature>
<dbReference type="Gene3D" id="1.20.120.560">
    <property type="entry name" value="alix/aip1 in complex with the ypdl late domain"/>
    <property type="match status" value="1"/>
</dbReference>
<feature type="compositionally biased region" description="Low complexity" evidence="6">
    <location>
        <begin position="924"/>
        <end position="946"/>
    </location>
</feature>
<dbReference type="SMART" id="SM01041">
    <property type="entry name" value="BRO1"/>
    <property type="match status" value="1"/>
</dbReference>
<evidence type="ECO:0000256" key="4">
    <source>
        <dbReference type="ARBA" id="ARBA00022753"/>
    </source>
</evidence>
<evidence type="ECO:0000313" key="8">
    <source>
        <dbReference type="EMBL" id="OMJ23693.1"/>
    </source>
</evidence>
<dbReference type="Gene3D" id="1.25.40.280">
    <property type="entry name" value="alix/aip1 like domains"/>
    <property type="match status" value="2"/>
</dbReference>
<evidence type="ECO:0000313" key="9">
    <source>
        <dbReference type="Proteomes" id="UP000187283"/>
    </source>
</evidence>
<evidence type="ECO:0000256" key="5">
    <source>
        <dbReference type="ARBA" id="ARBA00041284"/>
    </source>
</evidence>
<feature type="compositionally biased region" description="Polar residues" evidence="6">
    <location>
        <begin position="1054"/>
        <end position="1070"/>
    </location>
</feature>
<feature type="region of interest" description="Disordered" evidence="6">
    <location>
        <begin position="924"/>
        <end position="960"/>
    </location>
</feature>
<name>A0A1R1Y9Y3_9FUNG</name>
<feature type="region of interest" description="Disordered" evidence="6">
    <location>
        <begin position="1221"/>
        <end position="1301"/>
    </location>
</feature>
<protein>
    <recommendedName>
        <fullName evidence="5">BRO domain-containing protein 1</fullName>
    </recommendedName>
</protein>
<feature type="region of interest" description="Disordered" evidence="6">
    <location>
        <begin position="1367"/>
        <end position="1443"/>
    </location>
</feature>
<dbReference type="EMBL" id="LSSN01000489">
    <property type="protein sequence ID" value="OMJ23693.1"/>
    <property type="molecule type" value="Genomic_DNA"/>
</dbReference>
<reference evidence="8 9" key="1">
    <citation type="submission" date="2017-01" db="EMBL/GenBank/DDBJ databases">
        <authorList>
            <person name="Mah S.A."/>
            <person name="Swanson W.J."/>
            <person name="Moy G.W."/>
            <person name="Vacquier V.D."/>
        </authorList>
    </citation>
    <scope>NUCLEOTIDE SEQUENCE [LARGE SCALE GENOMIC DNA]</scope>
    <source>
        <strain evidence="8 9">GSMNP</strain>
    </source>
</reference>
<dbReference type="Pfam" id="PF03097">
    <property type="entry name" value="BRO1"/>
    <property type="match status" value="2"/>
</dbReference>
<feature type="compositionally biased region" description="Polar residues" evidence="6">
    <location>
        <begin position="1459"/>
        <end position="1479"/>
    </location>
</feature>
<feature type="compositionally biased region" description="Low complexity" evidence="6">
    <location>
        <begin position="1071"/>
        <end position="1088"/>
    </location>
</feature>
<dbReference type="InterPro" id="IPR004328">
    <property type="entry name" value="BRO1_dom"/>
</dbReference>
<comment type="subcellular location">
    <subcellularLocation>
        <location evidence="2">Cytoplasm</location>
    </subcellularLocation>
    <subcellularLocation>
        <location evidence="1">Endosome</location>
    </subcellularLocation>
</comment>
<comment type="caution">
    <text evidence="8">The sequence shown here is derived from an EMBL/GenBank/DDBJ whole genome shotgun (WGS) entry which is preliminary data.</text>
</comment>
<proteinExistence type="predicted"/>
<evidence type="ECO:0000256" key="3">
    <source>
        <dbReference type="ARBA" id="ARBA00022490"/>
    </source>
</evidence>
<dbReference type="GO" id="GO:0043328">
    <property type="term" value="P:protein transport to vacuole involved in ubiquitin-dependent protein catabolic process via the multivesicular body sorting pathway"/>
    <property type="evidence" value="ECO:0007669"/>
    <property type="project" value="TreeGrafter"/>
</dbReference>
<feature type="region of interest" description="Disordered" evidence="6">
    <location>
        <begin position="1049"/>
        <end position="1088"/>
    </location>
</feature>
<evidence type="ECO:0000256" key="1">
    <source>
        <dbReference type="ARBA" id="ARBA00004177"/>
    </source>
</evidence>
<feature type="compositionally biased region" description="Polar residues" evidence="6">
    <location>
        <begin position="1256"/>
        <end position="1283"/>
    </location>
</feature>
<organism evidence="8 9">
    <name type="scientific">Smittium culicis</name>
    <dbReference type="NCBI Taxonomy" id="133412"/>
    <lineage>
        <taxon>Eukaryota</taxon>
        <taxon>Fungi</taxon>
        <taxon>Fungi incertae sedis</taxon>
        <taxon>Zoopagomycota</taxon>
        <taxon>Kickxellomycotina</taxon>
        <taxon>Harpellomycetes</taxon>
        <taxon>Harpellales</taxon>
        <taxon>Legeriomycetaceae</taxon>
        <taxon>Smittium</taxon>
    </lineage>
</organism>
<feature type="compositionally biased region" description="Polar residues" evidence="6">
    <location>
        <begin position="1388"/>
        <end position="1399"/>
    </location>
</feature>
<dbReference type="InterPro" id="IPR038499">
    <property type="entry name" value="BRO1_sf"/>
</dbReference>
<dbReference type="PANTHER" id="PTHR23030:SF30">
    <property type="entry name" value="TYROSINE-PROTEIN PHOSPHATASE NON-RECEPTOR TYPE 23"/>
    <property type="match status" value="1"/>
</dbReference>
<feature type="compositionally biased region" description="Low complexity" evidence="6">
    <location>
        <begin position="1480"/>
        <end position="1515"/>
    </location>
</feature>
<dbReference type="OrthoDB" id="2141925at2759"/>
<feature type="region of interest" description="Disordered" evidence="6">
    <location>
        <begin position="1459"/>
        <end position="1527"/>
    </location>
</feature>
<dbReference type="InterPro" id="IPR025304">
    <property type="entry name" value="ALIX_V_dom"/>
</dbReference>
<dbReference type="GO" id="GO:0005768">
    <property type="term" value="C:endosome"/>
    <property type="evidence" value="ECO:0007669"/>
    <property type="project" value="UniProtKB-SubCell"/>
</dbReference>
<keyword evidence="3" id="KW-0963">Cytoplasm</keyword>
<evidence type="ECO:0000256" key="2">
    <source>
        <dbReference type="ARBA" id="ARBA00004496"/>
    </source>
</evidence>
<feature type="compositionally biased region" description="Basic and acidic residues" evidence="6">
    <location>
        <begin position="1516"/>
        <end position="1527"/>
    </location>
</feature>
<dbReference type="Pfam" id="PF13949">
    <property type="entry name" value="ALIX_LYPXL_bnd"/>
    <property type="match status" value="1"/>
</dbReference>
<feature type="compositionally biased region" description="Low complexity" evidence="6">
    <location>
        <begin position="1374"/>
        <end position="1387"/>
    </location>
</feature>
<feature type="compositionally biased region" description="Low complexity" evidence="6">
    <location>
        <begin position="1150"/>
        <end position="1189"/>
    </location>
</feature>
<dbReference type="Proteomes" id="UP000187283">
    <property type="component" value="Unassembled WGS sequence"/>
</dbReference>
<feature type="compositionally biased region" description="Low complexity" evidence="6">
    <location>
        <begin position="1400"/>
        <end position="1443"/>
    </location>
</feature>
<sequence length="1527" mass="171970">MLEVNNQLPMIQLKPKETQYYSWKDVLPKFIKFVFQDPKNYSSEIALLDELRENSLKSEFNLIGRDSIYKYFSQLNLFELRIPLKKASKNKIFFDKPFEWSDSFTSEFNSSTMLDFEKNCTLFNLAVTLSKYANSLLKLILEAEDDSEDTPPKNHSTELATACSNYQIASAIFLDLSKNVDDLPFADMHPFSLSVLSKFMLAQAQECVVSKAIFDNKKDSIIAKLCSQASIYYLELSNKLHVNSDPDSSPISDDTFQELVSTLPQSYPIVYTPPKNHSTELATACSNYQIASAIFLDLSKNVDDLPFADMHPFSLSVLSKFMLAQAQECVVSKAIFDNKKDSIIAKLCSQASIYYLELSNKLHVNSDPDSSPISDDTFQELVSTLPQSYPIVCSVKMKYYSSLSDLYQAKYCQSKKSFGESVARFNIAKTKIKASISKSQDFEPSIFDNSPQNLEGFGISSHKILKSSLLKISELINSLSSEAEADNDLIYHEPLPNTPTLEQITPVSVVKPLSLVNTLTEREHIDIVGKDIFESLIPINIHERASIYSEELSQLLRSEQDKLDLSQSEFDNSLSFMKLSEIINKFEAYLDSPSSFEEGELKKYSTPHKTLKSLVENSNESSLIIEDLVSQLSRLKSKSDINIDNCSLALNKLSSFQSNSSGSSSEYSEIYSSFKECINKQTSAKESDSSVLQRYQSNVLPYLKVLKKPVTLYDYSFSFLKNHIKNANINISESDNTKTVNLLDIDDGISGSDNELNSLKKLIGDLKSCNDKANFLKSNHQEVFERLKAHVRDDDISSALMLNPPNGSGIESNDTELFKEEINKFEPLISQLSDIDFEKKSLVKFLASLIKSINDNNQIKHVYAFQMALDSGCEMIESNLSLACETLESIISPIRSGIKFYGELNSEVNKIFFKVENLVNSSSQSTNIQTNQPSSNSTTINSSKNTDNLSDKNNSQSYVYNPTPISTNIYQPINNISQTMENMSISGSNNYNQSFSDQIPKISTSEFNHTSSPIALTNRIPSNVQNSSFNYSRLDERYKKAMQMVDDSIPAINNGPTNQLPSSQSYLHSGNNNTNTNNQIESSFNSSSSSFYNVAPNQNLEKINNLSQNQSAYISQRSSSFASNVPNNSQMPTNSQFIQQAPISNSSAYPSSQHPIQSQSQPQHQTFNDFSSPAQLISSSSQNTFNNQSQSNFVRHSQNYYTNPQQSNNNLNQEFLGKPLNQVTNTSAPNDPLPYQLEKPAGYPTPNAVPLHPGRNLQTFDQNISPQVHNNPVLPQNTYQSNFHPAPDSTRPQPTVQNSQPQQLFSPLNQQTQQAQYYNMANQSNNVSNTYQPQQNQQHFSRPIINHQAQQPVSNLQTSSFQNYTNLTPQYYAPNNNPKNESNNFSPQNQSLPAFQSTQNFNNSNNYNYPINNNAPFNNSRPSTNQSHSNYNQQPSSYSQQQYPQTTQNIYNSYQNQATQAHQYSQNSYSGNNINSYPNINPAQAYQPIPQQQPQYQQYYNPANNQSSQPPNNDPEFIKNRNKSLLD</sequence>
<dbReference type="PANTHER" id="PTHR23030">
    <property type="entry name" value="PCD6 INTERACTING PROTEIN-RELATED"/>
    <property type="match status" value="1"/>
</dbReference>
<keyword evidence="4" id="KW-0967">Endosome</keyword>
<dbReference type="PROSITE" id="PS51180">
    <property type="entry name" value="BRO1"/>
    <property type="match status" value="1"/>
</dbReference>
<keyword evidence="9" id="KW-1185">Reference proteome</keyword>
<evidence type="ECO:0000259" key="7">
    <source>
        <dbReference type="PROSITE" id="PS51180"/>
    </source>
</evidence>
<dbReference type="STRING" id="133412.A0A1R1Y9Y3"/>
<feature type="domain" description="BRO1" evidence="7">
    <location>
        <begin position="9"/>
        <end position="570"/>
    </location>
</feature>
<accession>A0A1R1Y9Y3</accession>
<feature type="region of interest" description="Disordered" evidence="6">
    <location>
        <begin position="1144"/>
        <end position="1189"/>
    </location>
</feature>